<feature type="transmembrane region" description="Helical" evidence="6">
    <location>
        <begin position="269"/>
        <end position="289"/>
    </location>
</feature>
<dbReference type="GO" id="GO:0016020">
    <property type="term" value="C:membrane"/>
    <property type="evidence" value="ECO:0007669"/>
    <property type="project" value="UniProtKB-SubCell"/>
</dbReference>
<dbReference type="Gene3D" id="1.20.1250.20">
    <property type="entry name" value="MFS general substrate transporter like domains"/>
    <property type="match status" value="3"/>
</dbReference>
<keyword evidence="4 6" id="KW-1133">Transmembrane helix</keyword>
<evidence type="ECO:0000256" key="1">
    <source>
        <dbReference type="ARBA" id="ARBA00004141"/>
    </source>
</evidence>
<reference evidence="7" key="1">
    <citation type="journal article" date="2012" name="Nat. Genet.">
        <title>Whole-genome sequence of Schistosoma haematobium.</title>
        <authorList>
            <person name="Young N.D."/>
            <person name="Jex A.R."/>
            <person name="Li B."/>
            <person name="Liu S."/>
            <person name="Yang L."/>
            <person name="Xiong Z."/>
            <person name="Li Y."/>
            <person name="Cantacessi C."/>
            <person name="Hall R.S."/>
            <person name="Xu X."/>
            <person name="Chen F."/>
            <person name="Wu X."/>
            <person name="Zerlotini A."/>
            <person name="Oliveira G."/>
            <person name="Hofmann A."/>
            <person name="Zhang G."/>
            <person name="Fang X."/>
            <person name="Kang Y."/>
            <person name="Campbell B.E."/>
            <person name="Loukas A."/>
            <person name="Ranganathan S."/>
            <person name="Rollinson D."/>
            <person name="Rinaldi G."/>
            <person name="Brindley P.J."/>
            <person name="Yang H."/>
            <person name="Wang J."/>
            <person name="Wang J."/>
            <person name="Gasser R.B."/>
        </authorList>
    </citation>
    <scope>NUCLEOTIDE SEQUENCE [LARGE SCALE GENOMIC DNA]</scope>
</reference>
<feature type="transmembrane region" description="Helical" evidence="6">
    <location>
        <begin position="540"/>
        <end position="561"/>
    </location>
</feature>
<feature type="transmembrane region" description="Helical" evidence="6">
    <location>
        <begin position="383"/>
        <end position="404"/>
    </location>
</feature>
<dbReference type="SUPFAM" id="SSF103473">
    <property type="entry name" value="MFS general substrate transporter"/>
    <property type="match status" value="2"/>
</dbReference>
<feature type="transmembrane region" description="Helical" evidence="6">
    <location>
        <begin position="76"/>
        <end position="99"/>
    </location>
</feature>
<feature type="transmembrane region" description="Helical" evidence="6">
    <location>
        <begin position="234"/>
        <end position="257"/>
    </location>
</feature>
<name>A0A094ZEA9_SCHHA</name>
<sequence length="595" mass="64857">NMVPYILSYIKARVDPSVQSQSTVWLSALALASQGLSMALGGLVYQKAGFRVVVGIGCLLHSGSVFLTNITIQRTYIGVIITYSVLMGLGLGFAYSVVMGVAAKWFPKRRFLIVGLVVGGFGLGALVFTPIQTALINPNNTPVNPVTKSVSYLNMRVVSTVVFVSTPYKHGTQMSKDSLQHARVDPSVQSQSTVWLSALALASQGLSMALGGLVYQKAGFRVVVGIGCLLHRTYIGVIITYSVLMGLGLGFAYSVVMGVAAKWFPKRRFLIVGLVVGGFGLGALVFTPIQTALINPNNTPVNPVTKLFDDPELLDRIPRAFLILGGILISGQIVGFVLMSEKKQKGYIPYFKVLQIPEYITSNHLYFSQINLSPKQLFRKIDFYLLWIIMFLVIIPITIITSAYKLFGQEFISDDQYLSIVASITALFNAGGRIMWGAIVDRISFKLPLCIVLILWAIILFTFPHIGGIPMPGLKAAYAIWVWALFLVLSGVFVIMPGGTGNIFGPTYFAINYGIVFTGFTVGSILCSVVSMFIHASNPYLVQFSGCGGVCLLAFLFAIWIEDKKIIPKVDCIPCVKTCPSLRVRKNSENQEDNA</sequence>
<dbReference type="PANTHER" id="PTHR43385:SF1">
    <property type="entry name" value="RIBOFLAVIN TRANSPORTER RIBJ"/>
    <property type="match status" value="1"/>
</dbReference>
<proteinExistence type="predicted"/>
<protein>
    <submittedName>
        <fullName evidence="7">Oxalate:formate antiporter</fullName>
    </submittedName>
</protein>
<feature type="transmembrane region" description="Helical" evidence="6">
    <location>
        <begin position="320"/>
        <end position="339"/>
    </location>
</feature>
<dbReference type="PANTHER" id="PTHR43385">
    <property type="entry name" value="RIBOFLAVIN TRANSPORTER RIBJ"/>
    <property type="match status" value="1"/>
</dbReference>
<dbReference type="STRING" id="6185.A0A094ZEA9"/>
<dbReference type="InterPro" id="IPR011701">
    <property type="entry name" value="MFS"/>
</dbReference>
<evidence type="ECO:0000256" key="6">
    <source>
        <dbReference type="SAM" id="Phobius"/>
    </source>
</evidence>
<feature type="transmembrane region" description="Helical" evidence="6">
    <location>
        <begin position="111"/>
        <end position="131"/>
    </location>
</feature>
<feature type="transmembrane region" description="Helical" evidence="6">
    <location>
        <begin position="478"/>
        <end position="496"/>
    </location>
</feature>
<keyword evidence="2" id="KW-0813">Transport</keyword>
<gene>
    <name evidence="7" type="ORF">MS3_00223</name>
</gene>
<evidence type="ECO:0000256" key="5">
    <source>
        <dbReference type="ARBA" id="ARBA00023136"/>
    </source>
</evidence>
<dbReference type="GO" id="GO:0022857">
    <property type="term" value="F:transmembrane transporter activity"/>
    <property type="evidence" value="ECO:0007669"/>
    <property type="project" value="InterPro"/>
</dbReference>
<accession>A0A094ZEA9</accession>
<dbReference type="InterPro" id="IPR052983">
    <property type="entry name" value="MFS_Riboflavin_Transporter"/>
</dbReference>
<evidence type="ECO:0000256" key="3">
    <source>
        <dbReference type="ARBA" id="ARBA00022692"/>
    </source>
</evidence>
<feature type="transmembrane region" description="Helical" evidence="6">
    <location>
        <begin position="508"/>
        <end position="534"/>
    </location>
</feature>
<dbReference type="Pfam" id="PF07690">
    <property type="entry name" value="MFS_1"/>
    <property type="match status" value="1"/>
</dbReference>
<keyword evidence="5 6" id="KW-0472">Membrane</keyword>
<dbReference type="InterPro" id="IPR036259">
    <property type="entry name" value="MFS_trans_sf"/>
</dbReference>
<feature type="transmembrane region" description="Helical" evidence="6">
    <location>
        <begin position="52"/>
        <end position="70"/>
    </location>
</feature>
<dbReference type="EMBL" id="KL250492">
    <property type="protein sequence ID" value="KGB32097.1"/>
    <property type="molecule type" value="Genomic_DNA"/>
</dbReference>
<dbReference type="AlphaFoldDB" id="A0A094ZEA9"/>
<feature type="non-terminal residue" evidence="7">
    <location>
        <position position="1"/>
    </location>
</feature>
<organism evidence="7">
    <name type="scientific">Schistosoma haematobium</name>
    <name type="common">Blood fluke</name>
    <dbReference type="NCBI Taxonomy" id="6185"/>
    <lineage>
        <taxon>Eukaryota</taxon>
        <taxon>Metazoa</taxon>
        <taxon>Spiralia</taxon>
        <taxon>Lophotrochozoa</taxon>
        <taxon>Platyhelminthes</taxon>
        <taxon>Trematoda</taxon>
        <taxon>Digenea</taxon>
        <taxon>Strigeidida</taxon>
        <taxon>Schistosomatoidea</taxon>
        <taxon>Schistosomatidae</taxon>
        <taxon>Schistosoma</taxon>
    </lineage>
</organism>
<evidence type="ECO:0000313" key="7">
    <source>
        <dbReference type="EMBL" id="KGB32097.1"/>
    </source>
</evidence>
<feature type="transmembrane region" description="Helical" evidence="6">
    <location>
        <begin position="416"/>
        <end position="435"/>
    </location>
</feature>
<evidence type="ECO:0000256" key="2">
    <source>
        <dbReference type="ARBA" id="ARBA00022448"/>
    </source>
</evidence>
<evidence type="ECO:0000256" key="4">
    <source>
        <dbReference type="ARBA" id="ARBA00022989"/>
    </source>
</evidence>
<comment type="subcellular location">
    <subcellularLocation>
        <location evidence="1">Membrane</location>
        <topology evidence="1">Multi-pass membrane protein</topology>
    </subcellularLocation>
</comment>
<feature type="transmembrane region" description="Helical" evidence="6">
    <location>
        <begin position="24"/>
        <end position="45"/>
    </location>
</feature>
<keyword evidence="3 6" id="KW-0812">Transmembrane</keyword>
<feature type="transmembrane region" description="Helical" evidence="6">
    <location>
        <begin position="447"/>
        <end position="466"/>
    </location>
</feature>